<evidence type="ECO:0000256" key="4">
    <source>
        <dbReference type="RuleBase" id="RU003345"/>
    </source>
</evidence>
<dbReference type="SUPFAM" id="SSF53720">
    <property type="entry name" value="ALDH-like"/>
    <property type="match status" value="1"/>
</dbReference>
<keyword evidence="6" id="KW-1185">Reference proteome</keyword>
<dbReference type="Proteomes" id="UP000887566">
    <property type="component" value="Unplaced"/>
</dbReference>
<dbReference type="InterPro" id="IPR016162">
    <property type="entry name" value="Ald_DH_N"/>
</dbReference>
<dbReference type="WBParaSite" id="PSAMB.scaffold4683size13875.g24974.t1">
    <property type="protein sequence ID" value="PSAMB.scaffold4683size13875.g24974.t1"/>
    <property type="gene ID" value="PSAMB.scaffold4683size13875.g24974"/>
</dbReference>
<protein>
    <submittedName>
        <fullName evidence="7">Aldehyde dehydrogenase domain-containing protein</fullName>
    </submittedName>
</protein>
<evidence type="ECO:0000256" key="1">
    <source>
        <dbReference type="ARBA" id="ARBA00009986"/>
    </source>
</evidence>
<dbReference type="InterPro" id="IPR016161">
    <property type="entry name" value="Ald_DH/histidinol_DH"/>
</dbReference>
<dbReference type="CDD" id="cd07141">
    <property type="entry name" value="ALDH_F1AB_F2_RALDH1"/>
    <property type="match status" value="1"/>
</dbReference>
<sequence>MEPLKTVRPRHTQLFINNKWVDSTSGKTFEDNDPATFEKIADIQEGDKEDVNRAVAAAKEAFKLGSAWRKCDASARGRMINEIANLMEKDIQFLASLECRDVGKPFQTAVGDVKAAVAELRYFAGWADKICGSTIPVDGDFFTYTRLEPVGVCAAILPWNFPLALLTWKVGAALAAGCTMIIKPAEQTPLTALHFASLCETAGLPPGVINIVPGYGPTTGAALAHHMDVDKISFTGSTQVGRLIMKAAADSNLKKVTLELGGKSPNIIFADADLHHAVEQSHQGLFFNMGQNCCAASRTYVQEEIYDKFVAMSTERAQQKTVGDPFDPKNESGPQIDEEQYSKILEMIESGKQEGARLMTGGGKMDGKGYFIQPTVFADVTDSMRIAREEIFGPVQQIIKFKTIEEAIVRANNTAYGLAAGIFTTDINKALTMANSVRAGTVWVNTYNAVHAQAPFGGYKESGIGREHGEEGVKHYCEIKTVTIKVPSKNS</sequence>
<evidence type="ECO:0000256" key="3">
    <source>
        <dbReference type="PROSITE-ProRule" id="PRU10007"/>
    </source>
</evidence>
<organism evidence="6 7">
    <name type="scientific">Plectus sambesii</name>
    <dbReference type="NCBI Taxonomy" id="2011161"/>
    <lineage>
        <taxon>Eukaryota</taxon>
        <taxon>Metazoa</taxon>
        <taxon>Ecdysozoa</taxon>
        <taxon>Nematoda</taxon>
        <taxon>Chromadorea</taxon>
        <taxon>Plectida</taxon>
        <taxon>Plectina</taxon>
        <taxon>Plectoidea</taxon>
        <taxon>Plectidae</taxon>
        <taxon>Plectus</taxon>
    </lineage>
</organism>
<feature type="active site" evidence="3">
    <location>
        <position position="259"/>
    </location>
</feature>
<evidence type="ECO:0000313" key="7">
    <source>
        <dbReference type="WBParaSite" id="PSAMB.scaffold4683size13875.g24974.t1"/>
    </source>
</evidence>
<keyword evidence="2 4" id="KW-0560">Oxidoreductase</keyword>
<dbReference type="Gene3D" id="3.40.605.10">
    <property type="entry name" value="Aldehyde Dehydrogenase, Chain A, domain 1"/>
    <property type="match status" value="1"/>
</dbReference>
<evidence type="ECO:0000259" key="5">
    <source>
        <dbReference type="Pfam" id="PF00171"/>
    </source>
</evidence>
<dbReference type="Gene3D" id="3.40.309.10">
    <property type="entry name" value="Aldehyde Dehydrogenase, Chain A, domain 2"/>
    <property type="match status" value="1"/>
</dbReference>
<comment type="similarity">
    <text evidence="1 4">Belongs to the aldehyde dehydrogenase family.</text>
</comment>
<dbReference type="FunFam" id="3.40.605.10:FF:000050">
    <property type="entry name" value="Aldehyde dehydrogenase, mitochondrial"/>
    <property type="match status" value="1"/>
</dbReference>
<dbReference type="AlphaFoldDB" id="A0A914WN35"/>
<dbReference type="FunFam" id="3.40.309.10:FF:000001">
    <property type="entry name" value="Mitochondrial aldehyde dehydrogenase 2"/>
    <property type="match status" value="1"/>
</dbReference>
<evidence type="ECO:0000256" key="2">
    <source>
        <dbReference type="ARBA" id="ARBA00023002"/>
    </source>
</evidence>
<dbReference type="InterPro" id="IPR016163">
    <property type="entry name" value="Ald_DH_C"/>
</dbReference>
<dbReference type="InterPro" id="IPR015590">
    <property type="entry name" value="Aldehyde_DH_dom"/>
</dbReference>
<dbReference type="GO" id="GO:0016620">
    <property type="term" value="F:oxidoreductase activity, acting on the aldehyde or oxo group of donors, NAD or NADP as acceptor"/>
    <property type="evidence" value="ECO:0007669"/>
    <property type="project" value="InterPro"/>
</dbReference>
<dbReference type="PROSITE" id="PS00687">
    <property type="entry name" value="ALDEHYDE_DEHYDR_GLU"/>
    <property type="match status" value="1"/>
</dbReference>
<dbReference type="InterPro" id="IPR016160">
    <property type="entry name" value="Ald_DH_CS_CYS"/>
</dbReference>
<proteinExistence type="inferred from homology"/>
<accession>A0A914WN35</accession>
<dbReference type="PANTHER" id="PTHR11699">
    <property type="entry name" value="ALDEHYDE DEHYDROGENASE-RELATED"/>
    <property type="match status" value="1"/>
</dbReference>
<evidence type="ECO:0000313" key="6">
    <source>
        <dbReference type="Proteomes" id="UP000887566"/>
    </source>
</evidence>
<dbReference type="InterPro" id="IPR029510">
    <property type="entry name" value="Ald_DH_CS_GLU"/>
</dbReference>
<dbReference type="PROSITE" id="PS00070">
    <property type="entry name" value="ALDEHYDE_DEHYDR_CYS"/>
    <property type="match status" value="1"/>
</dbReference>
<dbReference type="Pfam" id="PF00171">
    <property type="entry name" value="Aldedh"/>
    <property type="match status" value="1"/>
</dbReference>
<reference evidence="7" key="1">
    <citation type="submission" date="2022-11" db="UniProtKB">
        <authorList>
            <consortium name="WormBaseParasite"/>
        </authorList>
    </citation>
    <scope>IDENTIFICATION</scope>
</reference>
<feature type="domain" description="Aldehyde dehydrogenase" evidence="5">
    <location>
        <begin position="20"/>
        <end position="482"/>
    </location>
</feature>
<name>A0A914WN35_9BILA</name>